<gene>
    <name evidence="2" type="ORF">LLUT_LOCUS7200</name>
</gene>
<accession>A0AAV1WA55</accession>
<comment type="caution">
    <text evidence="2">The sequence shown here is derived from an EMBL/GenBank/DDBJ whole genome shotgun (WGS) entry which is preliminary data.</text>
</comment>
<feature type="compositionally biased region" description="Basic and acidic residues" evidence="1">
    <location>
        <begin position="98"/>
        <end position="119"/>
    </location>
</feature>
<evidence type="ECO:0000313" key="3">
    <source>
        <dbReference type="Proteomes" id="UP001497480"/>
    </source>
</evidence>
<dbReference type="Proteomes" id="UP001497480">
    <property type="component" value="Unassembled WGS sequence"/>
</dbReference>
<feature type="region of interest" description="Disordered" evidence="1">
    <location>
        <begin position="78"/>
        <end position="133"/>
    </location>
</feature>
<organism evidence="2 3">
    <name type="scientific">Lupinus luteus</name>
    <name type="common">European yellow lupine</name>
    <dbReference type="NCBI Taxonomy" id="3873"/>
    <lineage>
        <taxon>Eukaryota</taxon>
        <taxon>Viridiplantae</taxon>
        <taxon>Streptophyta</taxon>
        <taxon>Embryophyta</taxon>
        <taxon>Tracheophyta</taxon>
        <taxon>Spermatophyta</taxon>
        <taxon>Magnoliopsida</taxon>
        <taxon>eudicotyledons</taxon>
        <taxon>Gunneridae</taxon>
        <taxon>Pentapetalae</taxon>
        <taxon>rosids</taxon>
        <taxon>fabids</taxon>
        <taxon>Fabales</taxon>
        <taxon>Fabaceae</taxon>
        <taxon>Papilionoideae</taxon>
        <taxon>50 kb inversion clade</taxon>
        <taxon>genistoids sensu lato</taxon>
        <taxon>core genistoids</taxon>
        <taxon>Genisteae</taxon>
        <taxon>Lupinus</taxon>
    </lineage>
</organism>
<name>A0AAV1WA55_LUPLU</name>
<reference evidence="2 3" key="1">
    <citation type="submission" date="2024-03" db="EMBL/GenBank/DDBJ databases">
        <authorList>
            <person name="Martinez-Hernandez J."/>
        </authorList>
    </citation>
    <scope>NUCLEOTIDE SEQUENCE [LARGE SCALE GENOMIC DNA]</scope>
</reference>
<dbReference type="AlphaFoldDB" id="A0AAV1WA55"/>
<dbReference type="EMBL" id="CAXHTB010000005">
    <property type="protein sequence ID" value="CAL0306140.1"/>
    <property type="molecule type" value="Genomic_DNA"/>
</dbReference>
<evidence type="ECO:0000313" key="2">
    <source>
        <dbReference type="EMBL" id="CAL0306140.1"/>
    </source>
</evidence>
<proteinExistence type="predicted"/>
<evidence type="ECO:0000256" key="1">
    <source>
        <dbReference type="SAM" id="MobiDB-lite"/>
    </source>
</evidence>
<keyword evidence="3" id="KW-1185">Reference proteome</keyword>
<sequence length="146" mass="17181">MFIFQKLDFWLVFLHCDQSRKRRHRVINKGKSTFLDRRWDVDRRLCSFTFTRESNRILGIPINRPFLKVLSYEISSSPEASEAKETTSTASPVPRLLLSKDRRQPRSKKALGDRPHTRDSWIGSCTGRAGQQPTLDFPRFYYSIEE</sequence>
<protein>
    <submittedName>
        <fullName evidence="2">Uncharacterized protein</fullName>
    </submittedName>
</protein>